<dbReference type="PROSITE" id="PS51898">
    <property type="entry name" value="TYR_RECOMBINASE"/>
    <property type="match status" value="1"/>
</dbReference>
<evidence type="ECO:0000259" key="6">
    <source>
        <dbReference type="PROSITE" id="PS51898"/>
    </source>
</evidence>
<dbReference type="Gene3D" id="1.10.150.130">
    <property type="match status" value="1"/>
</dbReference>
<reference evidence="8 9" key="1">
    <citation type="submission" date="2016-01" db="EMBL/GenBank/DDBJ databases">
        <authorList>
            <person name="Oliw E.H."/>
        </authorList>
    </citation>
    <scope>NUCLEOTIDE SEQUENCE [LARGE SCALE GENOMIC DNA]</scope>
    <source>
        <strain evidence="8">LMG 27134</strain>
    </source>
</reference>
<dbReference type="EMBL" id="FCOK02000025">
    <property type="protein sequence ID" value="SAL39624.1"/>
    <property type="molecule type" value="Genomic_DNA"/>
</dbReference>
<dbReference type="InterPro" id="IPR013762">
    <property type="entry name" value="Integrase-like_cat_sf"/>
</dbReference>
<proteinExistence type="inferred from homology"/>
<organism evidence="8 9">
    <name type="scientific">Caballeronia udeis</name>
    <dbReference type="NCBI Taxonomy" id="1232866"/>
    <lineage>
        <taxon>Bacteria</taxon>
        <taxon>Pseudomonadati</taxon>
        <taxon>Pseudomonadota</taxon>
        <taxon>Betaproteobacteria</taxon>
        <taxon>Burkholderiales</taxon>
        <taxon>Burkholderiaceae</taxon>
        <taxon>Caballeronia</taxon>
    </lineage>
</organism>
<dbReference type="SUPFAM" id="SSF56349">
    <property type="entry name" value="DNA breaking-rejoining enzymes"/>
    <property type="match status" value="1"/>
</dbReference>
<protein>
    <submittedName>
        <fullName evidence="8">Integrase family protein</fullName>
    </submittedName>
</protein>
<dbReference type="InterPro" id="IPR011010">
    <property type="entry name" value="DNA_brk_join_enz"/>
</dbReference>
<evidence type="ECO:0000256" key="2">
    <source>
        <dbReference type="ARBA" id="ARBA00022908"/>
    </source>
</evidence>
<evidence type="ECO:0000313" key="8">
    <source>
        <dbReference type="EMBL" id="SAL39624.1"/>
    </source>
</evidence>
<dbReference type="CDD" id="cd01184">
    <property type="entry name" value="INT_C_like_1"/>
    <property type="match status" value="1"/>
</dbReference>
<keyword evidence="3 5" id="KW-0238">DNA-binding</keyword>
<evidence type="ECO:0000259" key="7">
    <source>
        <dbReference type="PROSITE" id="PS51900"/>
    </source>
</evidence>
<dbReference type="PANTHER" id="PTHR30349">
    <property type="entry name" value="PHAGE INTEGRASE-RELATED"/>
    <property type="match status" value="1"/>
</dbReference>
<dbReference type="AlphaFoldDB" id="A0A158H5M4"/>
<keyword evidence="2" id="KW-0229">DNA integration</keyword>
<dbReference type="InterPro" id="IPR002104">
    <property type="entry name" value="Integrase_catalytic"/>
</dbReference>
<dbReference type="PROSITE" id="PS51900">
    <property type="entry name" value="CB"/>
    <property type="match status" value="1"/>
</dbReference>
<dbReference type="InterPro" id="IPR046668">
    <property type="entry name" value="DUF6538"/>
</dbReference>
<dbReference type="GO" id="GO:0015074">
    <property type="term" value="P:DNA integration"/>
    <property type="evidence" value="ECO:0007669"/>
    <property type="project" value="UniProtKB-KW"/>
</dbReference>
<dbReference type="Pfam" id="PF20172">
    <property type="entry name" value="DUF6538"/>
    <property type="match status" value="1"/>
</dbReference>
<dbReference type="RefSeq" id="WP_062087569.1">
    <property type="nucleotide sequence ID" value="NZ_FCOK02000025.1"/>
</dbReference>
<dbReference type="InterPro" id="IPR044068">
    <property type="entry name" value="CB"/>
</dbReference>
<evidence type="ECO:0000313" key="9">
    <source>
        <dbReference type="Proteomes" id="UP000054683"/>
    </source>
</evidence>
<name>A0A158H5M4_9BURK</name>
<dbReference type="Proteomes" id="UP000054683">
    <property type="component" value="Unassembled WGS sequence"/>
</dbReference>
<sequence>MPIKIPRLVRDGKTGIYHFRLTLPKALAHATGQTSLYTSLQTREYKQARAKAVLLNLRVEMSKPIIDLSKVRDLLKIDLSRGVFEADTPEEQERGFKILEKMERLQGQTGAPLAAVSDAAPSPSESKRPAQNFTAIVALYLKEAGVTLKPATLYKHQQTFKIFSEHIGDLPVNRYLKEDVKAFKTKLLNEGKVGHTINQYLSHLRTFFTFATNNGYSDNQINPVEDLFIKGAKRVVNPRDQFFEDDLKVIFQWAHYRKLAIKPDYFWGPLICLFSGMRIEEVTSLELKSVKIEDGVHFFNIRDAKTRSGVRRVPIHSMLIELGFLKFYAKVKVARSPDDRLFWYLKDGHNGTKKNLSRRFSEYLVKIGVKEDSNCFHSLRHTTITRLVARKVNTSTIYQLTGHKGENSAHFDYLHDLPMQSLRDAVEALDFHKMLDLSEFNHLMAYTQF</sequence>
<evidence type="ECO:0000256" key="4">
    <source>
        <dbReference type="ARBA" id="ARBA00023172"/>
    </source>
</evidence>
<dbReference type="Pfam" id="PF00589">
    <property type="entry name" value="Phage_integrase"/>
    <property type="match status" value="1"/>
</dbReference>
<dbReference type="Gene3D" id="1.10.443.10">
    <property type="entry name" value="Intergrase catalytic core"/>
    <property type="match status" value="1"/>
</dbReference>
<accession>A0A158H5M4</accession>
<dbReference type="GO" id="GO:0003677">
    <property type="term" value="F:DNA binding"/>
    <property type="evidence" value="ECO:0007669"/>
    <property type="project" value="UniProtKB-UniRule"/>
</dbReference>
<feature type="domain" description="Core-binding (CB)" evidence="7">
    <location>
        <begin position="131"/>
        <end position="212"/>
    </location>
</feature>
<evidence type="ECO:0000256" key="1">
    <source>
        <dbReference type="ARBA" id="ARBA00008857"/>
    </source>
</evidence>
<evidence type="ECO:0000256" key="5">
    <source>
        <dbReference type="PROSITE-ProRule" id="PRU01248"/>
    </source>
</evidence>
<dbReference type="GO" id="GO:0006310">
    <property type="term" value="P:DNA recombination"/>
    <property type="evidence" value="ECO:0007669"/>
    <property type="project" value="UniProtKB-KW"/>
</dbReference>
<dbReference type="OrthoDB" id="9784724at2"/>
<dbReference type="InterPro" id="IPR010998">
    <property type="entry name" value="Integrase_recombinase_N"/>
</dbReference>
<evidence type="ECO:0000256" key="3">
    <source>
        <dbReference type="ARBA" id="ARBA00023125"/>
    </source>
</evidence>
<dbReference type="PANTHER" id="PTHR30349:SF41">
    <property type="entry name" value="INTEGRASE_RECOMBINASE PROTEIN MJ0367-RELATED"/>
    <property type="match status" value="1"/>
</dbReference>
<dbReference type="InterPro" id="IPR050090">
    <property type="entry name" value="Tyrosine_recombinase_XerCD"/>
</dbReference>
<feature type="domain" description="Tyr recombinase" evidence="6">
    <location>
        <begin position="237"/>
        <end position="427"/>
    </location>
</feature>
<keyword evidence="4" id="KW-0233">DNA recombination</keyword>
<comment type="similarity">
    <text evidence="1">Belongs to the 'phage' integrase family.</text>
</comment>
<gene>
    <name evidence="8" type="ORF">AWB69_03966</name>
</gene>